<name>A0A1G6T997_9BACT</name>
<dbReference type="AlphaFoldDB" id="A0A1G6T997"/>
<keyword evidence="5" id="KW-1185">Reference proteome</keyword>
<evidence type="ECO:0000313" key="5">
    <source>
        <dbReference type="Proteomes" id="UP000199060"/>
    </source>
</evidence>
<dbReference type="Gene3D" id="2.30.130.110">
    <property type="match status" value="1"/>
</dbReference>
<keyword evidence="4" id="KW-0378">Hydrolase</keyword>
<dbReference type="PANTHER" id="PTHR30536">
    <property type="entry name" value="ALTRONATE/GALACTARATE DEHYDRATASE"/>
    <property type="match status" value="1"/>
</dbReference>
<accession>A0A1G6T997</accession>
<feature type="domain" description="SAF" evidence="3">
    <location>
        <begin position="12"/>
        <end position="83"/>
    </location>
</feature>
<dbReference type="Pfam" id="PF04295">
    <property type="entry name" value="GD_AH_second"/>
    <property type="match status" value="1"/>
</dbReference>
<dbReference type="Proteomes" id="UP000199060">
    <property type="component" value="Unassembled WGS sequence"/>
</dbReference>
<dbReference type="PANTHER" id="PTHR30536:SF5">
    <property type="entry name" value="ALTRONATE DEHYDRATASE"/>
    <property type="match status" value="1"/>
</dbReference>
<dbReference type="STRING" id="686796.SAMN04488104_102117"/>
<comment type="similarity">
    <text evidence="1">Belongs to the UxaA family.</text>
</comment>
<dbReference type="InterPro" id="IPR013974">
    <property type="entry name" value="SAF"/>
</dbReference>
<dbReference type="InterPro" id="IPR052172">
    <property type="entry name" value="UxaA_altronate/galactarate_dh"/>
</dbReference>
<reference evidence="5" key="1">
    <citation type="submission" date="2016-10" db="EMBL/GenBank/DDBJ databases">
        <authorList>
            <person name="Varghese N."/>
            <person name="Submissions S."/>
        </authorList>
    </citation>
    <scope>NUCLEOTIDE SEQUENCE [LARGE SCALE GENOMIC DNA]</scope>
    <source>
        <strain evidence="5">DSM 23095</strain>
    </source>
</reference>
<dbReference type="InterPro" id="IPR048332">
    <property type="entry name" value="GD_AH_C"/>
</dbReference>
<dbReference type="GO" id="GO:0016829">
    <property type="term" value="F:lyase activity"/>
    <property type="evidence" value="ECO:0007669"/>
    <property type="project" value="UniProtKB-KW"/>
</dbReference>
<dbReference type="EMBL" id="FNAC01000021">
    <property type="protein sequence ID" value="SDD25136.1"/>
    <property type="molecule type" value="Genomic_DNA"/>
</dbReference>
<dbReference type="CDD" id="cd11613">
    <property type="entry name" value="SAF_AH_GD"/>
    <property type="match status" value="1"/>
</dbReference>
<dbReference type="Pfam" id="PF20629">
    <property type="entry name" value="GD_AH_C"/>
    <property type="match status" value="1"/>
</dbReference>
<dbReference type="GO" id="GO:0016787">
    <property type="term" value="F:hydrolase activity"/>
    <property type="evidence" value="ECO:0007669"/>
    <property type="project" value="UniProtKB-KW"/>
</dbReference>
<dbReference type="GO" id="GO:0019698">
    <property type="term" value="P:D-galacturonate catabolic process"/>
    <property type="evidence" value="ECO:0007669"/>
    <property type="project" value="TreeGrafter"/>
</dbReference>
<organism evidence="4 5">
    <name type="scientific">Algoriphagus faecimaris</name>
    <dbReference type="NCBI Taxonomy" id="686796"/>
    <lineage>
        <taxon>Bacteria</taxon>
        <taxon>Pseudomonadati</taxon>
        <taxon>Bacteroidota</taxon>
        <taxon>Cytophagia</taxon>
        <taxon>Cytophagales</taxon>
        <taxon>Cyclobacteriaceae</taxon>
        <taxon>Algoriphagus</taxon>
    </lineage>
</organism>
<sequence length="546" mass="59263">MSRKILQIHPLDNAIVALTDLEKEEVFELNGKTIQLLESIPAKHKFCIQDLAPGDLVIMYGVTVGKAQSFISKGALLNTINIKHDSADFELTPGKYTWTPPDISVFAEKTFLGYHREDGQVGTANYWVVIPLVFCENRNVETIKEAFLEELGYAKPNPYKNLVRQLVQQTQTKEAAAEQVLERIKTTPANRVFENIDGIKFLTHQGGCGGTREDAEMLCQLLAGYIHHPNVAGATVLSLGCQHAQANILQEKLRELNPDFKKPLLIFEQQQSGTEEQLLYRAITDTFQHLNQANAISRKPASLSKLRIGLECGGSDGFSGISANPVLGHVSDLLTALGGSAVLAEFPELCGVEQELINRCVDEQKAAKFTQLMRAYSASAEAVGSGFDMNPSPGNIRDGLITDAIKSCGAAKKGGTSPVTDVLDYGEYIQNPGLNLLCTPGNDVESTTALAGSGCNIILFTTGLGTPTGNPVSPVVKVSTNNRLAERMPDIIDFNTGPVISGEKTIEEMGEELFKKIIRIASGIESTKAMDLGQDDFIPWKRGVSL</sequence>
<dbReference type="OrthoDB" id="9804574at2"/>
<proteinExistence type="inferred from homology"/>
<keyword evidence="2" id="KW-0456">Lyase</keyword>
<dbReference type="InterPro" id="IPR044144">
    <property type="entry name" value="SAF_UxaA/GarD"/>
</dbReference>
<evidence type="ECO:0000256" key="2">
    <source>
        <dbReference type="ARBA" id="ARBA00023239"/>
    </source>
</evidence>
<evidence type="ECO:0000313" key="4">
    <source>
        <dbReference type="EMBL" id="SDD25136.1"/>
    </source>
</evidence>
<dbReference type="SMART" id="SM00858">
    <property type="entry name" value="SAF"/>
    <property type="match status" value="1"/>
</dbReference>
<evidence type="ECO:0000256" key="1">
    <source>
        <dbReference type="ARBA" id="ARBA00010986"/>
    </source>
</evidence>
<dbReference type="InterPro" id="IPR007392">
    <property type="entry name" value="GD_AH_second"/>
</dbReference>
<protein>
    <submittedName>
        <fullName evidence="4">Altronate hydrolase</fullName>
    </submittedName>
</protein>
<gene>
    <name evidence="4" type="ORF">SAMN04488104_102117</name>
</gene>
<evidence type="ECO:0000259" key="3">
    <source>
        <dbReference type="SMART" id="SM00858"/>
    </source>
</evidence>
<dbReference type="RefSeq" id="WP_087939687.1">
    <property type="nucleotide sequence ID" value="NZ_FNAC01000021.1"/>
</dbReference>